<sequence length="190" mass="21204">MAQRYIAFDVETPNFANDRMSAIGVSVVEGGAIVQEFYTLVDPEARFDRFNMALTGITPEDVAGAPTFPELWRELEPLMSGGLLAAHNAPFDLSVLSKCLRGYGISWRPQVPYVCTCQMGRRLLPGLPDHRLDTLCHHFRLELDHHHAGSDSRACGTLLLRYLEMGADLGPFLRTYDLRGSRTLRRGRAG</sequence>
<keyword evidence="1 3" id="KW-0378">Hydrolase</keyword>
<gene>
    <name evidence="3" type="ORF">H9701_00270</name>
</gene>
<dbReference type="InterPro" id="IPR036397">
    <property type="entry name" value="RNaseH_sf"/>
</dbReference>
<dbReference type="SMART" id="SM00479">
    <property type="entry name" value="EXOIII"/>
    <property type="match status" value="1"/>
</dbReference>
<accession>A0A9D2NYM4</accession>
<dbReference type="PANTHER" id="PTHR30231">
    <property type="entry name" value="DNA POLYMERASE III SUBUNIT EPSILON"/>
    <property type="match status" value="1"/>
</dbReference>
<keyword evidence="1 3" id="KW-0540">Nuclease</keyword>
<dbReference type="Pfam" id="PF00929">
    <property type="entry name" value="RNase_T"/>
    <property type="match status" value="1"/>
</dbReference>
<dbReference type="InterPro" id="IPR013520">
    <property type="entry name" value="Ribonucl_H"/>
</dbReference>
<reference evidence="3" key="1">
    <citation type="journal article" date="2021" name="PeerJ">
        <title>Extensive microbial diversity within the chicken gut microbiome revealed by metagenomics and culture.</title>
        <authorList>
            <person name="Gilroy R."/>
            <person name="Ravi A."/>
            <person name="Getino M."/>
            <person name="Pursley I."/>
            <person name="Horton D.L."/>
            <person name="Alikhan N.F."/>
            <person name="Baker D."/>
            <person name="Gharbi K."/>
            <person name="Hall N."/>
            <person name="Watson M."/>
            <person name="Adriaenssens E.M."/>
            <person name="Foster-Nyarko E."/>
            <person name="Jarju S."/>
            <person name="Secka A."/>
            <person name="Antonio M."/>
            <person name="Oren A."/>
            <person name="Chaudhuri R.R."/>
            <person name="La Ragione R."/>
            <person name="Hildebrand F."/>
            <person name="Pallen M.J."/>
        </authorList>
    </citation>
    <scope>NUCLEOTIDE SEQUENCE</scope>
    <source>
        <strain evidence="3">CHK186-1790</strain>
    </source>
</reference>
<dbReference type="GO" id="GO:0005829">
    <property type="term" value="C:cytosol"/>
    <property type="evidence" value="ECO:0007669"/>
    <property type="project" value="TreeGrafter"/>
</dbReference>
<dbReference type="AlphaFoldDB" id="A0A9D2NYM4"/>
<comment type="caution">
    <text evidence="3">The sequence shown here is derived from an EMBL/GenBank/DDBJ whole genome shotgun (WGS) entry which is preliminary data.</text>
</comment>
<protein>
    <submittedName>
        <fullName evidence="3">3'-5' exonuclease</fullName>
    </submittedName>
</protein>
<proteinExistence type="predicted"/>
<dbReference type="Proteomes" id="UP000823882">
    <property type="component" value="Unassembled WGS sequence"/>
</dbReference>
<evidence type="ECO:0000256" key="1">
    <source>
        <dbReference type="ARBA" id="ARBA00022839"/>
    </source>
</evidence>
<dbReference type="SUPFAM" id="SSF53098">
    <property type="entry name" value="Ribonuclease H-like"/>
    <property type="match status" value="1"/>
</dbReference>
<dbReference type="GO" id="GO:0008408">
    <property type="term" value="F:3'-5' exonuclease activity"/>
    <property type="evidence" value="ECO:0007669"/>
    <property type="project" value="TreeGrafter"/>
</dbReference>
<feature type="domain" description="Exonuclease" evidence="2">
    <location>
        <begin position="4"/>
        <end position="168"/>
    </location>
</feature>
<dbReference type="InterPro" id="IPR012337">
    <property type="entry name" value="RNaseH-like_sf"/>
</dbReference>
<dbReference type="EMBL" id="DWWJ01000003">
    <property type="protein sequence ID" value="HJC39971.1"/>
    <property type="molecule type" value="Genomic_DNA"/>
</dbReference>
<evidence type="ECO:0000313" key="4">
    <source>
        <dbReference type="Proteomes" id="UP000823882"/>
    </source>
</evidence>
<organism evidence="3 4">
    <name type="scientific">Candidatus Intestinimonas pullistercoris</name>
    <dbReference type="NCBI Taxonomy" id="2838623"/>
    <lineage>
        <taxon>Bacteria</taxon>
        <taxon>Bacillati</taxon>
        <taxon>Bacillota</taxon>
        <taxon>Clostridia</taxon>
        <taxon>Eubacteriales</taxon>
        <taxon>Intestinimonas</taxon>
    </lineage>
</organism>
<reference evidence="3" key="2">
    <citation type="submission" date="2021-04" db="EMBL/GenBank/DDBJ databases">
        <authorList>
            <person name="Gilroy R."/>
        </authorList>
    </citation>
    <scope>NUCLEOTIDE SEQUENCE</scope>
    <source>
        <strain evidence="3">CHK186-1790</strain>
    </source>
</reference>
<dbReference type="PANTHER" id="PTHR30231:SF42">
    <property type="entry name" value="EXONUCLEASE"/>
    <property type="match status" value="1"/>
</dbReference>
<keyword evidence="1 3" id="KW-0269">Exonuclease</keyword>
<dbReference type="CDD" id="cd06130">
    <property type="entry name" value="DNA_pol_III_epsilon_like"/>
    <property type="match status" value="1"/>
</dbReference>
<name>A0A9D2NYM4_9FIRM</name>
<evidence type="ECO:0000313" key="3">
    <source>
        <dbReference type="EMBL" id="HJC39971.1"/>
    </source>
</evidence>
<dbReference type="GO" id="GO:0003676">
    <property type="term" value="F:nucleic acid binding"/>
    <property type="evidence" value="ECO:0007669"/>
    <property type="project" value="InterPro"/>
</dbReference>
<dbReference type="Gene3D" id="3.30.420.10">
    <property type="entry name" value="Ribonuclease H-like superfamily/Ribonuclease H"/>
    <property type="match status" value="1"/>
</dbReference>
<dbReference type="FunFam" id="3.30.420.10:FF:000045">
    <property type="entry name" value="3'-5' exonuclease DinG"/>
    <property type="match status" value="1"/>
</dbReference>
<evidence type="ECO:0000259" key="2">
    <source>
        <dbReference type="SMART" id="SM00479"/>
    </source>
</evidence>